<evidence type="ECO:0000256" key="5">
    <source>
        <dbReference type="SAM" id="MobiDB-lite"/>
    </source>
</evidence>
<feature type="transmembrane region" description="Helical" evidence="6">
    <location>
        <begin position="168"/>
        <end position="191"/>
    </location>
</feature>
<feature type="transmembrane region" description="Helical" evidence="6">
    <location>
        <begin position="276"/>
        <end position="293"/>
    </location>
</feature>
<feature type="transmembrane region" description="Helical" evidence="6">
    <location>
        <begin position="353"/>
        <end position="373"/>
    </location>
</feature>
<gene>
    <name evidence="7" type="ORF">Smic_21130</name>
</gene>
<dbReference type="EMBL" id="BLWD01000001">
    <property type="protein sequence ID" value="GFN03557.1"/>
    <property type="molecule type" value="Genomic_DNA"/>
</dbReference>
<feature type="transmembrane region" description="Helical" evidence="6">
    <location>
        <begin position="77"/>
        <end position="100"/>
    </location>
</feature>
<evidence type="ECO:0000256" key="4">
    <source>
        <dbReference type="ARBA" id="ARBA00023136"/>
    </source>
</evidence>
<dbReference type="CDD" id="cd16914">
    <property type="entry name" value="EcfT"/>
    <property type="match status" value="1"/>
</dbReference>
<accession>A0A7J0CPC6</accession>
<comment type="caution">
    <text evidence="7">The sequence shown here is derived from an EMBL/GenBank/DDBJ whole genome shotgun (WGS) entry which is preliminary data.</text>
</comment>
<reference evidence="7 8" key="1">
    <citation type="submission" date="2020-05" db="EMBL/GenBank/DDBJ databases">
        <title>Whole genome shotgun sequence of Streptomyces microflavus NBRC 13062.</title>
        <authorList>
            <person name="Komaki H."/>
            <person name="Tamura T."/>
        </authorList>
    </citation>
    <scope>NUCLEOTIDE SEQUENCE [LARGE SCALE GENOMIC DNA]</scope>
    <source>
        <strain evidence="7 8">NBRC 13062</strain>
    </source>
</reference>
<evidence type="ECO:0000256" key="1">
    <source>
        <dbReference type="ARBA" id="ARBA00004141"/>
    </source>
</evidence>
<protein>
    <recommendedName>
        <fullName evidence="9">Energy-coupling factor transport system permease protein</fullName>
    </recommendedName>
</protein>
<dbReference type="PANTHER" id="PTHR33514">
    <property type="entry name" value="PROTEIN ABCI12, CHLOROPLASTIC"/>
    <property type="match status" value="1"/>
</dbReference>
<dbReference type="GO" id="GO:0005886">
    <property type="term" value="C:plasma membrane"/>
    <property type="evidence" value="ECO:0007669"/>
    <property type="project" value="UniProtKB-ARBA"/>
</dbReference>
<comment type="subcellular location">
    <subcellularLocation>
        <location evidence="1">Membrane</location>
        <topology evidence="1">Multi-pass membrane protein</topology>
    </subcellularLocation>
</comment>
<proteinExistence type="predicted"/>
<feature type="transmembrane region" description="Helical" evidence="6">
    <location>
        <begin position="253"/>
        <end position="270"/>
    </location>
</feature>
<sequence>MTRSPGAARLLRRALHAPEAGRSNALPAGAWWLWALGLATAASRTTNPLLLGLLVGVAGYVVAARRTDAPWARSYGAFIKLGLFVVALRLLFSVFLGSQIPGSHTVLTLPEVPLPDWAQGVRIGGRVTAEQLVFSLYDGMKLAALLICVGAANSLANPARLLKSLPGALYEVGVAVVVAMTFAPNMVADVVRLRTARRLRGRPTGGVKAVAQIGLPVLEGALERSVAVAASMDARGYGRTAQVPPAVRHTTNVLTLGGLLGVCAGTYGLLAAQGAVYGLPVLLAGLVAAMAGLRLGGRRSVRTRYRPDRWGVRAWLVAGSGAVVAAAMIRAGSVDPEALHPGVVPLTAPVLPLWPAAAVLVGLLPALVAPVPLRPGASKNTTVAATTTAARSRRDQVRAGLRAVRRDGPAHALRRRSRGPGRGVGAARRTVGGRQVDVARYGLGARPALHGRGAERPGHGGRAGHPHPQAA</sequence>
<keyword evidence="4 6" id="KW-0472">Membrane</keyword>
<evidence type="ECO:0000256" key="2">
    <source>
        <dbReference type="ARBA" id="ARBA00022692"/>
    </source>
</evidence>
<feature type="compositionally biased region" description="Low complexity" evidence="5">
    <location>
        <begin position="425"/>
        <end position="434"/>
    </location>
</feature>
<keyword evidence="2 6" id="KW-0812">Transmembrane</keyword>
<feature type="transmembrane region" description="Helical" evidence="6">
    <location>
        <begin position="48"/>
        <end position="65"/>
    </location>
</feature>
<dbReference type="InterPro" id="IPR003339">
    <property type="entry name" value="ABC/ECF_trnsptr_transmembrane"/>
</dbReference>
<evidence type="ECO:0000256" key="3">
    <source>
        <dbReference type="ARBA" id="ARBA00022989"/>
    </source>
</evidence>
<evidence type="ECO:0000313" key="7">
    <source>
        <dbReference type="EMBL" id="GFN03557.1"/>
    </source>
</evidence>
<evidence type="ECO:0008006" key="9">
    <source>
        <dbReference type="Google" id="ProtNLM"/>
    </source>
</evidence>
<name>A0A7J0CPC6_STRMI</name>
<evidence type="ECO:0000313" key="8">
    <source>
        <dbReference type="Proteomes" id="UP000498740"/>
    </source>
</evidence>
<dbReference type="PANTHER" id="PTHR33514:SF15">
    <property type="entry name" value="COBALT TRANSPORT PROTEIN"/>
    <property type="match status" value="1"/>
</dbReference>
<dbReference type="Proteomes" id="UP000498740">
    <property type="component" value="Unassembled WGS sequence"/>
</dbReference>
<feature type="transmembrane region" description="Helical" evidence="6">
    <location>
        <begin position="314"/>
        <end position="333"/>
    </location>
</feature>
<organism evidence="7 8">
    <name type="scientific">Streptomyces microflavus</name>
    <name type="common">Streptomyces lipmanii</name>
    <dbReference type="NCBI Taxonomy" id="1919"/>
    <lineage>
        <taxon>Bacteria</taxon>
        <taxon>Bacillati</taxon>
        <taxon>Actinomycetota</taxon>
        <taxon>Actinomycetes</taxon>
        <taxon>Kitasatosporales</taxon>
        <taxon>Streptomycetaceae</taxon>
        <taxon>Streptomyces</taxon>
    </lineage>
</organism>
<evidence type="ECO:0000256" key="6">
    <source>
        <dbReference type="SAM" id="Phobius"/>
    </source>
</evidence>
<dbReference type="AlphaFoldDB" id="A0A7J0CPC6"/>
<feature type="region of interest" description="Disordered" evidence="5">
    <location>
        <begin position="405"/>
        <end position="471"/>
    </location>
</feature>
<keyword evidence="3 6" id="KW-1133">Transmembrane helix</keyword>